<gene>
    <name evidence="3" type="ORF">DSM104635_03697</name>
</gene>
<dbReference type="Pfam" id="PF02325">
    <property type="entry name" value="CCB3_YggT"/>
    <property type="match status" value="1"/>
</dbReference>
<dbReference type="PANTHER" id="PTHR33219">
    <property type="entry name" value="YLMG HOMOLOG PROTEIN 2, CHLOROPLASTIC"/>
    <property type="match status" value="1"/>
</dbReference>
<feature type="transmembrane region" description="Helical" evidence="2">
    <location>
        <begin position="6"/>
        <end position="37"/>
    </location>
</feature>
<evidence type="ECO:0000256" key="1">
    <source>
        <dbReference type="ARBA" id="ARBA00010894"/>
    </source>
</evidence>
<accession>A0A6I6MWP9</accession>
<dbReference type="PANTHER" id="PTHR33219:SF14">
    <property type="entry name" value="PROTEIN COFACTOR ASSEMBLY OF COMPLEX C SUBUNIT B CCB3, CHLOROPLASTIC-RELATED"/>
    <property type="match status" value="1"/>
</dbReference>
<evidence type="ECO:0000313" key="4">
    <source>
        <dbReference type="Proteomes" id="UP000431269"/>
    </source>
</evidence>
<keyword evidence="2" id="KW-0472">Membrane</keyword>
<dbReference type="GO" id="GO:0016020">
    <property type="term" value="C:membrane"/>
    <property type="evidence" value="ECO:0007669"/>
    <property type="project" value="InterPro"/>
</dbReference>
<feature type="transmembrane region" description="Helical" evidence="2">
    <location>
        <begin position="69"/>
        <end position="91"/>
    </location>
</feature>
<dbReference type="EMBL" id="CP047045">
    <property type="protein sequence ID" value="QGZ96834.1"/>
    <property type="molecule type" value="Genomic_DNA"/>
</dbReference>
<protein>
    <submittedName>
        <fullName evidence="3">YGGT family protein</fullName>
    </submittedName>
</protein>
<organism evidence="3 4">
    <name type="scientific">Terricaulis silvestris</name>
    <dbReference type="NCBI Taxonomy" id="2686094"/>
    <lineage>
        <taxon>Bacteria</taxon>
        <taxon>Pseudomonadati</taxon>
        <taxon>Pseudomonadota</taxon>
        <taxon>Alphaproteobacteria</taxon>
        <taxon>Caulobacterales</taxon>
        <taxon>Caulobacteraceae</taxon>
        <taxon>Terricaulis</taxon>
    </lineage>
</organism>
<dbReference type="AlphaFoldDB" id="A0A6I6MWP9"/>
<evidence type="ECO:0000256" key="2">
    <source>
        <dbReference type="SAM" id="Phobius"/>
    </source>
</evidence>
<dbReference type="RefSeq" id="WP_158767602.1">
    <property type="nucleotide sequence ID" value="NZ_CP047045.1"/>
</dbReference>
<keyword evidence="2" id="KW-0812">Transmembrane</keyword>
<dbReference type="Proteomes" id="UP000431269">
    <property type="component" value="Chromosome"/>
</dbReference>
<keyword evidence="4" id="KW-1185">Reference proteome</keyword>
<name>A0A6I6MWP9_9CAUL</name>
<reference evidence="4" key="1">
    <citation type="submission" date="2019-12" db="EMBL/GenBank/DDBJ databases">
        <title>Complete genome of Terracaulis silvestris 0127_4.</title>
        <authorList>
            <person name="Vieira S."/>
            <person name="Riedel T."/>
            <person name="Sproer C."/>
            <person name="Pascual J."/>
            <person name="Boedeker C."/>
            <person name="Overmann J."/>
        </authorList>
    </citation>
    <scope>NUCLEOTIDE SEQUENCE [LARGE SCALE GENOMIC DNA]</scope>
    <source>
        <strain evidence="4">0127_4</strain>
    </source>
</reference>
<proteinExistence type="inferred from homology"/>
<sequence>MDSNGGLLAILFRLVDTVIGLFIVVLIVYVVISWLFAFDIVSRRNGFVNAIFEFTRRLCDPILRPLRRLIPPIGGVDLSVLVLLLVLQGLVRPGLWWLHGVLTGNGPVL</sequence>
<keyword evidence="2" id="KW-1133">Transmembrane helix</keyword>
<dbReference type="KEGG" id="tsv:DSM104635_03697"/>
<comment type="similarity">
    <text evidence="1">Belongs to the YggT family.</text>
</comment>
<evidence type="ECO:0000313" key="3">
    <source>
        <dbReference type="EMBL" id="QGZ96834.1"/>
    </source>
</evidence>
<dbReference type="InterPro" id="IPR003425">
    <property type="entry name" value="CCB3/YggT"/>
</dbReference>